<proteinExistence type="predicted"/>
<dbReference type="EMBL" id="JABMOJ010000208">
    <property type="protein sequence ID" value="NQV64829.1"/>
    <property type="molecule type" value="Genomic_DNA"/>
</dbReference>
<evidence type="ECO:0000259" key="1">
    <source>
        <dbReference type="Pfam" id="PF18914"/>
    </source>
</evidence>
<name>A0A973A7K9_9GAMM</name>
<dbReference type="AlphaFoldDB" id="A0A973A7K9"/>
<sequence length="388" mass="42451">MIEAIDAVNSTITVSGRKVYIQASTQFEDSTGVTRRFGIEQLSIGEFVEVRGQYNGSLMTAYRIERDNQDDDMDDYAGQQVIVNGQTYVADELGYLRDQTGAYLQSSAGVYLQYADTDDYKNRADDDDSGLVIRGVASAVTQTSIVIYGQTIAFTAQTLFEVNERFVTGAQFVSAASANSYIEVRAARQVNGDLLAVKVSLEGSDIHYSNQDDDQSGSADVSDYTFEIKGIITSIDTTSLTINSGYTFTLGASTQFETYALIDKGTFINTVSNLINPLVEIKALRSANGDLLARKVELENSDSNSTSDSDDFSNETTEFEAYGQIDSLGVLIQGQQLLFTNATYFELFDRSVGKTTFLSNVGSYAKFEVKAKLNASGVYEVIKIELDD</sequence>
<feature type="domain" description="DUF5666" evidence="1">
    <location>
        <begin position="229"/>
        <end position="297"/>
    </location>
</feature>
<gene>
    <name evidence="2" type="ORF">HQ497_05625</name>
</gene>
<evidence type="ECO:0000313" key="3">
    <source>
        <dbReference type="Proteomes" id="UP000754644"/>
    </source>
</evidence>
<dbReference type="Proteomes" id="UP000754644">
    <property type="component" value="Unassembled WGS sequence"/>
</dbReference>
<dbReference type="Pfam" id="PF18914">
    <property type="entry name" value="DUF5666"/>
    <property type="match status" value="3"/>
</dbReference>
<protein>
    <recommendedName>
        <fullName evidence="1">DUF5666 domain-containing protein</fullName>
    </recommendedName>
</protein>
<dbReference type="InterPro" id="IPR043724">
    <property type="entry name" value="DUF5666"/>
</dbReference>
<reference evidence="2" key="1">
    <citation type="submission" date="2020-05" db="EMBL/GenBank/DDBJ databases">
        <title>Sulfur intermediates as new biogeochemical hubs in an aquatic model microbial ecosystem.</title>
        <authorList>
            <person name="Vigneron A."/>
        </authorList>
    </citation>
    <scope>NUCLEOTIDE SEQUENCE</scope>
    <source>
        <strain evidence="2">Bin.250</strain>
    </source>
</reference>
<organism evidence="2 3">
    <name type="scientific">SAR86 cluster bacterium</name>
    <dbReference type="NCBI Taxonomy" id="2030880"/>
    <lineage>
        <taxon>Bacteria</taxon>
        <taxon>Pseudomonadati</taxon>
        <taxon>Pseudomonadota</taxon>
        <taxon>Gammaproteobacteria</taxon>
        <taxon>SAR86 cluster</taxon>
    </lineage>
</organism>
<accession>A0A973A7K9</accession>
<evidence type="ECO:0000313" key="2">
    <source>
        <dbReference type="EMBL" id="NQV64829.1"/>
    </source>
</evidence>
<comment type="caution">
    <text evidence="2">The sequence shown here is derived from an EMBL/GenBank/DDBJ whole genome shotgun (WGS) entry which is preliminary data.</text>
</comment>
<feature type="domain" description="DUF5666" evidence="1">
    <location>
        <begin position="134"/>
        <end position="199"/>
    </location>
</feature>
<feature type="domain" description="DUF5666" evidence="1">
    <location>
        <begin position="2"/>
        <end position="65"/>
    </location>
</feature>